<dbReference type="InterPro" id="IPR003594">
    <property type="entry name" value="HATPase_dom"/>
</dbReference>
<reference evidence="8 9" key="1">
    <citation type="submission" date="2020-08" db="EMBL/GenBank/DDBJ databases">
        <title>Genomic Encyclopedia of Type Strains, Phase IV (KMG-IV): sequencing the most valuable type-strain genomes for metagenomic binning, comparative biology and taxonomic classification.</title>
        <authorList>
            <person name="Goeker M."/>
        </authorList>
    </citation>
    <scope>NUCLEOTIDE SEQUENCE [LARGE SCALE GENOMIC DNA]</scope>
    <source>
        <strain evidence="8 9">DSM 24163</strain>
    </source>
</reference>
<dbReference type="Gene3D" id="1.10.287.130">
    <property type="match status" value="1"/>
</dbReference>
<evidence type="ECO:0000256" key="5">
    <source>
        <dbReference type="ARBA" id="ARBA00022777"/>
    </source>
</evidence>
<dbReference type="InterPro" id="IPR036097">
    <property type="entry name" value="HisK_dim/P_sf"/>
</dbReference>
<organism evidence="8 9">
    <name type="scientific">Chiayiivirga flava</name>
    <dbReference type="NCBI Taxonomy" id="659595"/>
    <lineage>
        <taxon>Bacteria</taxon>
        <taxon>Pseudomonadati</taxon>
        <taxon>Pseudomonadota</taxon>
        <taxon>Gammaproteobacteria</taxon>
        <taxon>Lysobacterales</taxon>
        <taxon>Lysobacteraceae</taxon>
        <taxon>Chiayiivirga</taxon>
    </lineage>
</organism>
<dbReference type="GO" id="GO:0032259">
    <property type="term" value="P:methylation"/>
    <property type="evidence" value="ECO:0007669"/>
    <property type="project" value="UniProtKB-KW"/>
</dbReference>
<dbReference type="InterPro" id="IPR000014">
    <property type="entry name" value="PAS"/>
</dbReference>
<dbReference type="InterPro" id="IPR004358">
    <property type="entry name" value="Sig_transdc_His_kin-like_C"/>
</dbReference>
<keyword evidence="9" id="KW-1185">Reference proteome</keyword>
<accession>A0A7W8D587</accession>
<keyword evidence="8" id="KW-0489">Methyltransferase</keyword>
<evidence type="ECO:0000256" key="1">
    <source>
        <dbReference type="ARBA" id="ARBA00000085"/>
    </source>
</evidence>
<evidence type="ECO:0000256" key="3">
    <source>
        <dbReference type="ARBA" id="ARBA00022553"/>
    </source>
</evidence>
<evidence type="ECO:0000259" key="7">
    <source>
        <dbReference type="PROSITE" id="PS50113"/>
    </source>
</evidence>
<dbReference type="AlphaFoldDB" id="A0A7W8D587"/>
<keyword evidence="8" id="KW-0378">Hydrolase</keyword>
<dbReference type="InterPro" id="IPR036890">
    <property type="entry name" value="HATPase_C_sf"/>
</dbReference>
<dbReference type="NCBIfam" id="TIGR00229">
    <property type="entry name" value="sensory_box"/>
    <property type="match status" value="1"/>
</dbReference>
<dbReference type="PANTHER" id="PTHR43547:SF2">
    <property type="entry name" value="HYBRID SIGNAL TRANSDUCTION HISTIDINE KINASE C"/>
    <property type="match status" value="1"/>
</dbReference>
<dbReference type="GO" id="GO:0005886">
    <property type="term" value="C:plasma membrane"/>
    <property type="evidence" value="ECO:0007669"/>
    <property type="project" value="UniProtKB-ARBA"/>
</dbReference>
<dbReference type="SMART" id="SM00091">
    <property type="entry name" value="PAS"/>
    <property type="match status" value="1"/>
</dbReference>
<keyword evidence="3" id="KW-0597">Phosphoprotein</keyword>
<evidence type="ECO:0000259" key="6">
    <source>
        <dbReference type="PROSITE" id="PS50109"/>
    </source>
</evidence>
<gene>
    <name evidence="8" type="ORF">HNQ52_000024</name>
</gene>
<dbReference type="InterPro" id="IPR005467">
    <property type="entry name" value="His_kinase_dom"/>
</dbReference>
<sequence>MHNAHPTPPVDRLLLALAAQNAEHGTLLLDLEHRIVWASATAERILGADPGALHGRPLATLFTDEERGLGIPAVEVAIARAGSPSEDDRWLQRMDGSRFWASGALVPLYDDAGALIGFGKTFRNRTDLRLQFETLRNRIAAGQAAAQRREAFLLTLAHELRNPLAPMTTTCHVLRTLDGDPRLQHTADLLERQIRTMARLIDDMLDTTLAGPTDLSLHRAPIVINTLLRETAEAFRAQAQARGQSMDVIAPDEPLIVDADADRLRQVFSNLVANAVKFTPDGGRLWVKLTKEGNECVARVEDTGIGLAPEQHARVFELFARAEPEPPSAGQGVGLALVKTLVERHGGTVQVESDGADKGAKFTVRLPLREPG</sequence>
<name>A0A7W8D587_9GAMM</name>
<dbReference type="GO" id="GO:0008168">
    <property type="term" value="F:methyltransferase activity"/>
    <property type="evidence" value="ECO:0007669"/>
    <property type="project" value="UniProtKB-KW"/>
</dbReference>
<evidence type="ECO:0000256" key="2">
    <source>
        <dbReference type="ARBA" id="ARBA00012438"/>
    </source>
</evidence>
<dbReference type="EMBL" id="JACHHP010000001">
    <property type="protein sequence ID" value="MBB5206508.1"/>
    <property type="molecule type" value="Genomic_DNA"/>
</dbReference>
<evidence type="ECO:0000256" key="4">
    <source>
        <dbReference type="ARBA" id="ARBA00022679"/>
    </source>
</evidence>
<dbReference type="Gene3D" id="3.30.450.20">
    <property type="entry name" value="PAS domain"/>
    <property type="match status" value="1"/>
</dbReference>
<dbReference type="EC" id="2.7.13.3" evidence="2"/>
<dbReference type="PRINTS" id="PR00344">
    <property type="entry name" value="BCTRLSENSOR"/>
</dbReference>
<dbReference type="CDD" id="cd00082">
    <property type="entry name" value="HisKA"/>
    <property type="match status" value="1"/>
</dbReference>
<comment type="caution">
    <text evidence="8">The sequence shown here is derived from an EMBL/GenBank/DDBJ whole genome shotgun (WGS) entry which is preliminary data.</text>
</comment>
<dbReference type="RefSeq" id="WP_183958565.1">
    <property type="nucleotide sequence ID" value="NZ_JACHHP010000001.1"/>
</dbReference>
<dbReference type="Pfam" id="PF13426">
    <property type="entry name" value="PAS_9"/>
    <property type="match status" value="1"/>
</dbReference>
<dbReference type="PANTHER" id="PTHR43547">
    <property type="entry name" value="TWO-COMPONENT HISTIDINE KINASE"/>
    <property type="match status" value="1"/>
</dbReference>
<evidence type="ECO:0000313" key="8">
    <source>
        <dbReference type="EMBL" id="MBB5206508.1"/>
    </source>
</evidence>
<keyword evidence="5" id="KW-0418">Kinase</keyword>
<dbReference type="SUPFAM" id="SSF55874">
    <property type="entry name" value="ATPase domain of HSP90 chaperone/DNA topoisomerase II/histidine kinase"/>
    <property type="match status" value="1"/>
</dbReference>
<dbReference type="SUPFAM" id="SSF55785">
    <property type="entry name" value="PYP-like sensor domain (PAS domain)"/>
    <property type="match status" value="1"/>
</dbReference>
<dbReference type="Pfam" id="PF00512">
    <property type="entry name" value="HisKA"/>
    <property type="match status" value="1"/>
</dbReference>
<dbReference type="SUPFAM" id="SSF47384">
    <property type="entry name" value="Homodimeric domain of signal transducing histidine kinase"/>
    <property type="match status" value="1"/>
</dbReference>
<protein>
    <recommendedName>
        <fullName evidence="2">histidine kinase</fullName>
        <ecNumber evidence="2">2.7.13.3</ecNumber>
    </recommendedName>
</protein>
<dbReference type="GO" id="GO:0000155">
    <property type="term" value="F:phosphorelay sensor kinase activity"/>
    <property type="evidence" value="ECO:0007669"/>
    <property type="project" value="InterPro"/>
</dbReference>
<dbReference type="CDD" id="cd00130">
    <property type="entry name" value="PAS"/>
    <property type="match status" value="1"/>
</dbReference>
<comment type="catalytic activity">
    <reaction evidence="1">
        <text>ATP + protein L-histidine = ADP + protein N-phospho-L-histidine.</text>
        <dbReference type="EC" id="2.7.13.3"/>
    </reaction>
</comment>
<dbReference type="InterPro" id="IPR035965">
    <property type="entry name" value="PAS-like_dom_sf"/>
</dbReference>
<dbReference type="Pfam" id="PF02518">
    <property type="entry name" value="HATPase_c"/>
    <property type="match status" value="1"/>
</dbReference>
<dbReference type="InterPro" id="IPR003661">
    <property type="entry name" value="HisK_dim/P_dom"/>
</dbReference>
<dbReference type="SMART" id="SM00387">
    <property type="entry name" value="HATPase_c"/>
    <property type="match status" value="1"/>
</dbReference>
<dbReference type="FunFam" id="3.30.565.10:FF:000006">
    <property type="entry name" value="Sensor histidine kinase WalK"/>
    <property type="match status" value="1"/>
</dbReference>
<proteinExistence type="predicted"/>
<dbReference type="GO" id="GO:0016787">
    <property type="term" value="F:hydrolase activity"/>
    <property type="evidence" value="ECO:0007669"/>
    <property type="project" value="UniProtKB-KW"/>
</dbReference>
<dbReference type="PROSITE" id="PS50113">
    <property type="entry name" value="PAC"/>
    <property type="match status" value="1"/>
</dbReference>
<dbReference type="SMART" id="SM00388">
    <property type="entry name" value="HisKA"/>
    <property type="match status" value="1"/>
</dbReference>
<feature type="domain" description="Histidine kinase" evidence="6">
    <location>
        <begin position="155"/>
        <end position="370"/>
    </location>
</feature>
<evidence type="ECO:0000313" key="9">
    <source>
        <dbReference type="Proteomes" id="UP000521199"/>
    </source>
</evidence>
<keyword evidence="4 8" id="KW-0808">Transferase</keyword>
<dbReference type="Gene3D" id="3.30.565.10">
    <property type="entry name" value="Histidine kinase-like ATPase, C-terminal domain"/>
    <property type="match status" value="1"/>
</dbReference>
<feature type="domain" description="PAC" evidence="7">
    <location>
        <begin position="85"/>
        <end position="137"/>
    </location>
</feature>
<dbReference type="PROSITE" id="PS50109">
    <property type="entry name" value="HIS_KIN"/>
    <property type="match status" value="1"/>
</dbReference>
<dbReference type="InterPro" id="IPR000700">
    <property type="entry name" value="PAS-assoc_C"/>
</dbReference>
<dbReference type="Proteomes" id="UP000521199">
    <property type="component" value="Unassembled WGS sequence"/>
</dbReference>